<keyword evidence="4" id="KW-1185">Reference proteome</keyword>
<evidence type="ECO:0000313" key="4">
    <source>
        <dbReference type="Proteomes" id="UP001257277"/>
    </source>
</evidence>
<keyword evidence="1" id="KW-0812">Transmembrane</keyword>
<feature type="domain" description="Signal transduction histidine kinase internal region" evidence="2">
    <location>
        <begin position="168"/>
        <end position="248"/>
    </location>
</feature>
<keyword evidence="1" id="KW-1133">Transmembrane helix</keyword>
<keyword evidence="3" id="KW-0808">Transferase</keyword>
<feature type="transmembrane region" description="Helical" evidence="1">
    <location>
        <begin position="7"/>
        <end position="27"/>
    </location>
</feature>
<keyword evidence="1" id="KW-0472">Membrane</keyword>
<protein>
    <submittedName>
        <fullName evidence="3">Histidine kinase</fullName>
    </submittedName>
</protein>
<name>A0ABU3LDZ0_9FLAO</name>
<dbReference type="Proteomes" id="UP001257277">
    <property type="component" value="Unassembled WGS sequence"/>
</dbReference>
<dbReference type="EMBL" id="JAVTTO010000002">
    <property type="protein sequence ID" value="MDT7831797.1"/>
    <property type="molecule type" value="Genomic_DNA"/>
</dbReference>
<keyword evidence="3" id="KW-0418">Kinase</keyword>
<dbReference type="InterPro" id="IPR010559">
    <property type="entry name" value="Sig_transdc_His_kin_internal"/>
</dbReference>
<feature type="transmembrane region" description="Helical" evidence="1">
    <location>
        <begin position="85"/>
        <end position="107"/>
    </location>
</feature>
<reference evidence="3 4" key="1">
    <citation type="submission" date="2023-09" db="EMBL/GenBank/DDBJ databases">
        <title>Novel taxa isolated from Blanes Bay.</title>
        <authorList>
            <person name="Rey-Velasco X."/>
            <person name="Lucena T."/>
        </authorList>
    </citation>
    <scope>NUCLEOTIDE SEQUENCE [LARGE SCALE GENOMIC DNA]</scope>
    <source>
        <strain evidence="3 4">S356</strain>
    </source>
</reference>
<dbReference type="GO" id="GO:0016301">
    <property type="term" value="F:kinase activity"/>
    <property type="evidence" value="ECO:0007669"/>
    <property type="project" value="UniProtKB-KW"/>
</dbReference>
<accession>A0ABU3LDZ0</accession>
<evidence type="ECO:0000256" key="1">
    <source>
        <dbReference type="SAM" id="Phobius"/>
    </source>
</evidence>
<evidence type="ECO:0000313" key="3">
    <source>
        <dbReference type="EMBL" id="MDT7831797.1"/>
    </source>
</evidence>
<proteinExistence type="predicted"/>
<sequence>MNKKTNYIWLIVISAIIITLLANVGLFNHFHKLYTIKDPTPANQEEYYYLIRIGFVGVATELLMLVIFAFFNYSWKEKLFHKNNIPLIVLSNLLLVFAFIGMDMYIFKYVTKTHPDLVLSWRYLKDYLINHSLVLTIAIVAPYMLLRMEKAREMEMNLIKIKEEKSIAELSALKEQISPHFFFNTLSTLSSIVRNDTKTASLEFIDDISKTYRYSLSSRKNDLVRLKEELDFIEAYRDVLQKRFGKKLKIAINVSESILLSHIPPMSLQLLIENAIQHNIITSKKPLSISISNSEDSITVKNNLEERDNVESFGIGLMNLNNRYKLIANTEIHIEKTTSEFIVKLPVLI</sequence>
<gene>
    <name evidence="3" type="ORF">RQM59_05360</name>
</gene>
<dbReference type="PANTHER" id="PTHR34220">
    <property type="entry name" value="SENSOR HISTIDINE KINASE YPDA"/>
    <property type="match status" value="1"/>
</dbReference>
<comment type="caution">
    <text evidence="3">The sequence shown here is derived from an EMBL/GenBank/DDBJ whole genome shotgun (WGS) entry which is preliminary data.</text>
</comment>
<dbReference type="InterPro" id="IPR050640">
    <property type="entry name" value="Bact_2-comp_sensor_kinase"/>
</dbReference>
<feature type="transmembrane region" description="Helical" evidence="1">
    <location>
        <begin position="127"/>
        <end position="146"/>
    </location>
</feature>
<dbReference type="PANTHER" id="PTHR34220:SF7">
    <property type="entry name" value="SENSOR HISTIDINE KINASE YPDA"/>
    <property type="match status" value="1"/>
</dbReference>
<dbReference type="Pfam" id="PF06580">
    <property type="entry name" value="His_kinase"/>
    <property type="match status" value="1"/>
</dbReference>
<dbReference type="RefSeq" id="WP_349241053.1">
    <property type="nucleotide sequence ID" value="NZ_JAVTTO010000002.1"/>
</dbReference>
<evidence type="ECO:0000259" key="2">
    <source>
        <dbReference type="Pfam" id="PF06580"/>
    </source>
</evidence>
<feature type="transmembrane region" description="Helical" evidence="1">
    <location>
        <begin position="47"/>
        <end position="73"/>
    </location>
</feature>
<organism evidence="3 4">
    <name type="scientific">Asprobacillus argus</name>
    <dbReference type="NCBI Taxonomy" id="3076534"/>
    <lineage>
        <taxon>Bacteria</taxon>
        <taxon>Pseudomonadati</taxon>
        <taxon>Bacteroidota</taxon>
        <taxon>Flavobacteriia</taxon>
        <taxon>Flavobacteriales</taxon>
        <taxon>Flavobacteriaceae</taxon>
        <taxon>Asprobacillus</taxon>
    </lineage>
</organism>